<dbReference type="OrthoDB" id="9013812at2"/>
<organism evidence="1 2">
    <name type="scientific">Pandoraea eparura</name>
    <dbReference type="NCBI Taxonomy" id="2508291"/>
    <lineage>
        <taxon>Bacteria</taxon>
        <taxon>Pseudomonadati</taxon>
        <taxon>Pseudomonadota</taxon>
        <taxon>Betaproteobacteria</taxon>
        <taxon>Burkholderiales</taxon>
        <taxon>Burkholderiaceae</taxon>
        <taxon>Pandoraea</taxon>
    </lineage>
</organism>
<sequence length="125" mass="13980">MQFGHGMVCCNRYRAKAGLCCDLDAQLECAALESARLAKHAPDRLHAFLTTLFPVFPPDVLFVQARQGGYVDTFIAAAASHCATYRALDERRAFFNFLAGYLNVEQSEHFKALHSAEWARLRGKV</sequence>
<protein>
    <submittedName>
        <fullName evidence="1">Uncharacterized protein</fullName>
    </submittedName>
</protein>
<gene>
    <name evidence="1" type="ORF">PEP31012_00873</name>
</gene>
<dbReference type="EMBL" id="CABPSH010000002">
    <property type="protein sequence ID" value="VVD76565.1"/>
    <property type="molecule type" value="Genomic_DNA"/>
</dbReference>
<evidence type="ECO:0000313" key="1">
    <source>
        <dbReference type="EMBL" id="VVD76565.1"/>
    </source>
</evidence>
<dbReference type="Proteomes" id="UP000400981">
    <property type="component" value="Unassembled WGS sequence"/>
</dbReference>
<evidence type="ECO:0000313" key="2">
    <source>
        <dbReference type="Proteomes" id="UP000400981"/>
    </source>
</evidence>
<keyword evidence="2" id="KW-1185">Reference proteome</keyword>
<reference evidence="1 2" key="1">
    <citation type="submission" date="2019-08" db="EMBL/GenBank/DDBJ databases">
        <authorList>
            <person name="Peeters C."/>
        </authorList>
    </citation>
    <scope>NUCLEOTIDE SEQUENCE [LARGE SCALE GENOMIC DNA]</scope>
    <source>
        <strain evidence="1 2">LMG 31012</strain>
    </source>
</reference>
<name>A0A5E4SMC9_9BURK</name>
<dbReference type="RefSeq" id="WP_150588150.1">
    <property type="nucleotide sequence ID" value="NZ_CABPSH010000002.1"/>
</dbReference>
<dbReference type="AlphaFoldDB" id="A0A5E4SMC9"/>
<proteinExistence type="predicted"/>
<accession>A0A5E4SMC9</accession>